<dbReference type="GO" id="GO:0008270">
    <property type="term" value="F:zinc ion binding"/>
    <property type="evidence" value="ECO:0007669"/>
    <property type="project" value="UniProtKB-KW"/>
</dbReference>
<evidence type="ECO:0000256" key="1">
    <source>
        <dbReference type="ARBA" id="ARBA00001936"/>
    </source>
</evidence>
<name>A0ABD2ZUU7_9GENT</name>
<dbReference type="GO" id="GO:0016787">
    <property type="term" value="F:hydrolase activity"/>
    <property type="evidence" value="ECO:0007669"/>
    <property type="project" value="UniProtKB-KW"/>
</dbReference>
<evidence type="ECO:0000256" key="3">
    <source>
        <dbReference type="ARBA" id="ARBA00004322"/>
    </source>
</evidence>
<dbReference type="InterPro" id="IPR036691">
    <property type="entry name" value="Endo/exonu/phosph_ase_sf"/>
</dbReference>
<feature type="domain" description="RanBP2-type" evidence="13">
    <location>
        <begin position="48"/>
        <end position="67"/>
    </location>
</feature>
<organism evidence="14 15">
    <name type="scientific">Cinchona calisaya</name>
    <dbReference type="NCBI Taxonomy" id="153742"/>
    <lineage>
        <taxon>Eukaryota</taxon>
        <taxon>Viridiplantae</taxon>
        <taxon>Streptophyta</taxon>
        <taxon>Embryophyta</taxon>
        <taxon>Tracheophyta</taxon>
        <taxon>Spermatophyta</taxon>
        <taxon>Magnoliopsida</taxon>
        <taxon>eudicotyledons</taxon>
        <taxon>Gunneridae</taxon>
        <taxon>Pentapetalae</taxon>
        <taxon>asterids</taxon>
        <taxon>lamiids</taxon>
        <taxon>Gentianales</taxon>
        <taxon>Rubiaceae</taxon>
        <taxon>Cinchonoideae</taxon>
        <taxon>Cinchoneae</taxon>
        <taxon>Cinchona</taxon>
    </lineage>
</organism>
<gene>
    <name evidence="14" type="ORF">ACH5RR_014804</name>
</gene>
<keyword evidence="10" id="KW-0460">Magnesium</keyword>
<evidence type="ECO:0000256" key="2">
    <source>
        <dbReference type="ARBA" id="ARBA00001946"/>
    </source>
</evidence>
<evidence type="ECO:0000313" key="15">
    <source>
        <dbReference type="Proteomes" id="UP001630127"/>
    </source>
</evidence>
<accession>A0ABD2ZUU7</accession>
<dbReference type="CDD" id="cd09080">
    <property type="entry name" value="TDP2"/>
    <property type="match status" value="1"/>
</dbReference>
<protein>
    <recommendedName>
        <fullName evidence="13">RanBP2-type domain-containing protein</fullName>
    </recommendedName>
</protein>
<comment type="caution">
    <text evidence="14">The sequence shown here is derived from an EMBL/GenBank/DDBJ whole genome shotgun (WGS) entry which is preliminary data.</text>
</comment>
<dbReference type="SUPFAM" id="SSF56219">
    <property type="entry name" value="DNase I-like"/>
    <property type="match status" value="1"/>
</dbReference>
<evidence type="ECO:0000256" key="11">
    <source>
        <dbReference type="ARBA" id="ARBA00023204"/>
    </source>
</evidence>
<sequence>MSWTCSVCTFINPSSSSKQQEKPTCQICLSSQPSSLSSQSPSPTKPKWACKACTFLNPYDDTSCQICGRRASASLLESLETDDDFDELASCVGNVFLPLRACNSSSKNKRKFGENPFGDADDLADSGGGFRGVKAANKEVQLMATETGSGKDHKPVKILSYNVWFQEDVEMHRRMEALSDLIQLHSPDIICFQEVTPNIYEVFQQFSWWKLYHCSVSNEEAFTRAYFCMQLCKLSVKSYNCKPFANSIMGRELCFAEVDVQAKKTLFVATSHLESPCPAPPKWDQMYSKERINQAKEAIKLLEKNPNVIFCGDMNWDDKLDGPFPLPDGWVDAWVQLRPSENGWTYDTKSNKMLSGNRTLQKRLDRFVCNLRDFKISEIEMIGMDEIPGLSYCKEKKVKKEVKKLMLPVLPSDHFGLLLTICPQ</sequence>
<evidence type="ECO:0000256" key="5">
    <source>
        <dbReference type="ARBA" id="ARBA00022723"/>
    </source>
</evidence>
<dbReference type="SUPFAM" id="SSF90209">
    <property type="entry name" value="Ran binding protein zinc finger-like"/>
    <property type="match status" value="1"/>
</dbReference>
<evidence type="ECO:0000256" key="10">
    <source>
        <dbReference type="ARBA" id="ARBA00022842"/>
    </source>
</evidence>
<keyword evidence="4" id="KW-0540">Nuclease</keyword>
<comment type="subcellular location">
    <subcellularLocation>
        <location evidence="3">Nucleus</location>
        <location evidence="3">PML body</location>
    </subcellularLocation>
</comment>
<evidence type="ECO:0000256" key="4">
    <source>
        <dbReference type="ARBA" id="ARBA00022722"/>
    </source>
</evidence>
<evidence type="ECO:0000256" key="6">
    <source>
        <dbReference type="ARBA" id="ARBA00022763"/>
    </source>
</evidence>
<evidence type="ECO:0000256" key="12">
    <source>
        <dbReference type="ARBA" id="ARBA00023242"/>
    </source>
</evidence>
<dbReference type="Proteomes" id="UP001630127">
    <property type="component" value="Unassembled WGS sequence"/>
</dbReference>
<evidence type="ECO:0000256" key="8">
    <source>
        <dbReference type="ARBA" id="ARBA00022801"/>
    </source>
</evidence>
<evidence type="ECO:0000259" key="13">
    <source>
        <dbReference type="PROSITE" id="PS01358"/>
    </source>
</evidence>
<dbReference type="InterPro" id="IPR051547">
    <property type="entry name" value="TDP2-like"/>
</dbReference>
<comment type="cofactor">
    <cofactor evidence="1">
        <name>Mn(2+)</name>
        <dbReference type="ChEBI" id="CHEBI:29035"/>
    </cofactor>
</comment>
<dbReference type="FunFam" id="3.60.10.10:FF:000058">
    <property type="entry name" value="Tyrosyl-DNA phosphodiesterase 2"/>
    <property type="match status" value="1"/>
</dbReference>
<dbReference type="InterPro" id="IPR001876">
    <property type="entry name" value="Znf_RanBP2"/>
</dbReference>
<keyword evidence="9" id="KW-0862">Zinc</keyword>
<reference evidence="14 15" key="1">
    <citation type="submission" date="2024-11" db="EMBL/GenBank/DDBJ databases">
        <title>A near-complete genome assembly of Cinchona calisaya.</title>
        <authorList>
            <person name="Lian D.C."/>
            <person name="Zhao X.W."/>
            <person name="Wei L."/>
        </authorList>
    </citation>
    <scope>NUCLEOTIDE SEQUENCE [LARGE SCALE GENOMIC DNA]</scope>
    <source>
        <tissue evidence="14">Nenye</tissue>
    </source>
</reference>
<dbReference type="AlphaFoldDB" id="A0ABD2ZUU7"/>
<dbReference type="Gene3D" id="3.60.10.10">
    <property type="entry name" value="Endonuclease/exonuclease/phosphatase"/>
    <property type="match status" value="1"/>
</dbReference>
<dbReference type="PANTHER" id="PTHR15822:SF4">
    <property type="entry name" value="TYROSYL-DNA PHOSPHODIESTERASE 2"/>
    <property type="match status" value="1"/>
</dbReference>
<keyword evidence="8" id="KW-0378">Hydrolase</keyword>
<keyword evidence="7" id="KW-0863">Zinc-finger</keyword>
<dbReference type="GO" id="GO:0004518">
    <property type="term" value="F:nuclease activity"/>
    <property type="evidence" value="ECO:0007669"/>
    <property type="project" value="UniProtKB-KW"/>
</dbReference>
<dbReference type="Pfam" id="PF03372">
    <property type="entry name" value="Exo_endo_phos"/>
    <property type="match status" value="1"/>
</dbReference>
<evidence type="ECO:0000256" key="9">
    <source>
        <dbReference type="ARBA" id="ARBA00022833"/>
    </source>
</evidence>
<keyword evidence="11" id="KW-0234">DNA repair</keyword>
<dbReference type="Gene3D" id="2.30.30.380">
    <property type="entry name" value="Zn-finger domain of Sec23/24"/>
    <property type="match status" value="1"/>
</dbReference>
<dbReference type="InterPro" id="IPR005135">
    <property type="entry name" value="Endo/exonuclease/phosphatase"/>
</dbReference>
<keyword evidence="5" id="KW-0479">Metal-binding</keyword>
<evidence type="ECO:0000256" key="7">
    <source>
        <dbReference type="ARBA" id="ARBA00022771"/>
    </source>
</evidence>
<keyword evidence="12" id="KW-0539">Nucleus</keyword>
<dbReference type="GO" id="GO:0006281">
    <property type="term" value="P:DNA repair"/>
    <property type="evidence" value="ECO:0007669"/>
    <property type="project" value="UniProtKB-KW"/>
</dbReference>
<dbReference type="InterPro" id="IPR036443">
    <property type="entry name" value="Znf_RanBP2_sf"/>
</dbReference>
<comment type="cofactor">
    <cofactor evidence="2">
        <name>Mg(2+)</name>
        <dbReference type="ChEBI" id="CHEBI:18420"/>
    </cofactor>
</comment>
<proteinExistence type="predicted"/>
<dbReference type="EMBL" id="JBJUIK010000007">
    <property type="protein sequence ID" value="KAL3521970.1"/>
    <property type="molecule type" value="Genomic_DNA"/>
</dbReference>
<keyword evidence="15" id="KW-1185">Reference proteome</keyword>
<dbReference type="PROSITE" id="PS01358">
    <property type="entry name" value="ZF_RANBP2_1"/>
    <property type="match status" value="1"/>
</dbReference>
<dbReference type="SMART" id="SM00547">
    <property type="entry name" value="ZnF_RBZ"/>
    <property type="match status" value="2"/>
</dbReference>
<dbReference type="PANTHER" id="PTHR15822">
    <property type="entry name" value="TRAF AND TNF RECEPTOR-ASSOCIATED PROTEIN"/>
    <property type="match status" value="1"/>
</dbReference>
<evidence type="ECO:0000313" key="14">
    <source>
        <dbReference type="EMBL" id="KAL3521970.1"/>
    </source>
</evidence>
<keyword evidence="6" id="KW-0227">DNA damage</keyword>